<comment type="caution">
    <text evidence="6">Lacks conserved residue(s) required for the propagation of feature annotation.</text>
</comment>
<dbReference type="RefSeq" id="WP_043948348.1">
    <property type="nucleotide sequence ID" value="NZ_HG966617.1"/>
</dbReference>
<dbReference type="InterPro" id="IPR029039">
    <property type="entry name" value="Flavoprotein-like_sf"/>
</dbReference>
<name>X5MNN3_9HYPH</name>
<keyword evidence="9" id="KW-1185">Reference proteome</keyword>
<comment type="function">
    <text evidence="6">Also exhibits azoreductase activity. Catalyzes the reductive cleavage of the azo bond in aromatic azo compounds to the corresponding amines.</text>
</comment>
<dbReference type="EC" id="1.7.1.17" evidence="6"/>
<evidence type="ECO:0000313" key="8">
    <source>
        <dbReference type="EMBL" id="CDO60246.1"/>
    </source>
</evidence>
<dbReference type="PANTHER" id="PTHR43741:SF2">
    <property type="entry name" value="FMN-DEPENDENT NADH:QUINONE OXIDOREDUCTASE"/>
    <property type="match status" value="1"/>
</dbReference>
<dbReference type="InterPro" id="IPR023048">
    <property type="entry name" value="NADH:quinone_OxRdtase_FMN_depd"/>
</dbReference>
<dbReference type="OrthoDB" id="9787136at2"/>
<dbReference type="GO" id="GO:0016655">
    <property type="term" value="F:oxidoreductase activity, acting on NAD(P)H, quinone or similar compound as acceptor"/>
    <property type="evidence" value="ECO:0007669"/>
    <property type="project" value="InterPro"/>
</dbReference>
<keyword evidence="2 6" id="KW-0288">FMN</keyword>
<dbReference type="EC" id="1.6.5.-" evidence="6"/>
<dbReference type="Gene3D" id="3.40.50.360">
    <property type="match status" value="1"/>
</dbReference>
<comment type="catalytic activity">
    <reaction evidence="6">
        <text>2 a quinone + NADH + H(+) = 2 a 1,4-benzosemiquinone + NAD(+)</text>
        <dbReference type="Rhea" id="RHEA:65952"/>
        <dbReference type="ChEBI" id="CHEBI:15378"/>
        <dbReference type="ChEBI" id="CHEBI:57540"/>
        <dbReference type="ChEBI" id="CHEBI:57945"/>
        <dbReference type="ChEBI" id="CHEBI:132124"/>
        <dbReference type="ChEBI" id="CHEBI:134225"/>
    </reaction>
</comment>
<keyword evidence="1 6" id="KW-0285">Flavoprotein</keyword>
<dbReference type="KEGG" id="pect:BN1012_Phect2033"/>
<dbReference type="Pfam" id="PF02525">
    <property type="entry name" value="Flavodoxin_2"/>
    <property type="match status" value="1"/>
</dbReference>
<keyword evidence="4 6" id="KW-0520">NAD</keyword>
<comment type="subunit">
    <text evidence="6">Homodimer.</text>
</comment>
<evidence type="ECO:0000256" key="6">
    <source>
        <dbReference type="HAMAP-Rule" id="MF_01216"/>
    </source>
</evidence>
<sequence length="205" mass="21901">MFTRKKDAAAPFTVLHIDASARKSGSVSRDLSYRIVSGLMNGNKGARLIRRDLADGVPFIDETFTAAINTPEDQRTAAQKEALRVSDQLVAELQAADAVVIGAPIYNFSVPAVLKAWIDQVARAGVTFSYTENGPVGLLENKKAYVALASGGTQVGSDIDFASGWLKHIMGFIGIHDVEMVAADRTMMDDQSVSRAEAAAEKLAA</sequence>
<gene>
    <name evidence="6" type="primary">azoR</name>
    <name evidence="8" type="ORF">BN1012_Phect2033</name>
</gene>
<dbReference type="EMBL" id="HG966617">
    <property type="protein sequence ID" value="CDO60246.1"/>
    <property type="molecule type" value="Genomic_DNA"/>
</dbReference>
<keyword evidence="3 6" id="KW-0560">Oxidoreductase</keyword>
<evidence type="ECO:0000256" key="4">
    <source>
        <dbReference type="ARBA" id="ARBA00023027"/>
    </source>
</evidence>
<feature type="domain" description="Flavodoxin-like fold" evidence="7">
    <location>
        <begin position="14"/>
        <end position="202"/>
    </location>
</feature>
<proteinExistence type="inferred from homology"/>
<dbReference type="STRING" id="1458461.BN1012_Phect2033"/>
<evidence type="ECO:0000256" key="2">
    <source>
        <dbReference type="ARBA" id="ARBA00022643"/>
    </source>
</evidence>
<dbReference type="PANTHER" id="PTHR43741">
    <property type="entry name" value="FMN-DEPENDENT NADH-AZOREDUCTASE 1"/>
    <property type="match status" value="1"/>
</dbReference>
<dbReference type="Proteomes" id="UP000032160">
    <property type="component" value="Chromosome I"/>
</dbReference>
<dbReference type="InterPro" id="IPR003680">
    <property type="entry name" value="Flavodoxin_fold"/>
</dbReference>
<comment type="catalytic activity">
    <reaction evidence="5">
        <text>N,N-dimethyl-1,4-phenylenediamine + anthranilate + 2 NAD(+) = 2-(4-dimethylaminophenyl)diazenylbenzoate + 2 NADH + 2 H(+)</text>
        <dbReference type="Rhea" id="RHEA:55872"/>
        <dbReference type="ChEBI" id="CHEBI:15378"/>
        <dbReference type="ChEBI" id="CHEBI:15783"/>
        <dbReference type="ChEBI" id="CHEBI:16567"/>
        <dbReference type="ChEBI" id="CHEBI:57540"/>
        <dbReference type="ChEBI" id="CHEBI:57945"/>
        <dbReference type="ChEBI" id="CHEBI:71579"/>
        <dbReference type="EC" id="1.7.1.17"/>
    </reaction>
    <physiologicalReaction direction="right-to-left" evidence="5">
        <dbReference type="Rhea" id="RHEA:55874"/>
    </physiologicalReaction>
</comment>
<dbReference type="HAMAP" id="MF_01216">
    <property type="entry name" value="Azoreductase_type1"/>
    <property type="match status" value="1"/>
</dbReference>
<protein>
    <recommendedName>
        <fullName evidence="6">FMN dependent NADH:quinone oxidoreductase</fullName>
        <ecNumber evidence="6">1.6.5.-</ecNumber>
    </recommendedName>
    <alternativeName>
        <fullName evidence="6">Azo-dye reductase</fullName>
    </alternativeName>
    <alternativeName>
        <fullName evidence="6">FMN-dependent NADH-azo compound oxidoreductase</fullName>
    </alternativeName>
    <alternativeName>
        <fullName evidence="6">FMN-dependent NADH-azoreductase</fullName>
        <ecNumber evidence="6">1.7.1.17</ecNumber>
    </alternativeName>
</protein>
<dbReference type="GO" id="GO:0010181">
    <property type="term" value="F:FMN binding"/>
    <property type="evidence" value="ECO:0007669"/>
    <property type="project" value="UniProtKB-UniRule"/>
</dbReference>
<dbReference type="GO" id="GO:0016652">
    <property type="term" value="F:oxidoreductase activity, acting on NAD(P)H as acceptor"/>
    <property type="evidence" value="ECO:0007669"/>
    <property type="project" value="UniProtKB-UniRule"/>
</dbReference>
<dbReference type="PATRIC" id="fig|1458461.3.peg.2039"/>
<dbReference type="AlphaFoldDB" id="X5MNN3"/>
<evidence type="ECO:0000313" key="9">
    <source>
        <dbReference type="Proteomes" id="UP000032160"/>
    </source>
</evidence>
<organism evidence="8 9">
    <name type="scientific">Candidatus Phaeomarinibacter ectocarpi</name>
    <dbReference type="NCBI Taxonomy" id="1458461"/>
    <lineage>
        <taxon>Bacteria</taxon>
        <taxon>Pseudomonadati</taxon>
        <taxon>Pseudomonadota</taxon>
        <taxon>Alphaproteobacteria</taxon>
        <taxon>Hyphomicrobiales</taxon>
        <taxon>Parvibaculaceae</taxon>
        <taxon>Candidatus Phaeomarinibacter</taxon>
    </lineage>
</organism>
<comment type="function">
    <text evidence="6">Quinone reductase that provides resistance to thiol-specific stress caused by electrophilic quinones.</text>
</comment>
<dbReference type="InterPro" id="IPR050104">
    <property type="entry name" value="FMN-dep_NADH:Q_OxRdtase_AzoR1"/>
</dbReference>
<comment type="cofactor">
    <cofactor evidence="6">
        <name>FMN</name>
        <dbReference type="ChEBI" id="CHEBI:58210"/>
    </cofactor>
    <text evidence="6">Binds 1 FMN per subunit.</text>
</comment>
<evidence type="ECO:0000256" key="3">
    <source>
        <dbReference type="ARBA" id="ARBA00023002"/>
    </source>
</evidence>
<dbReference type="HOGENOM" id="CLU_088964_0_0_5"/>
<accession>X5MNN3</accession>
<evidence type="ECO:0000256" key="5">
    <source>
        <dbReference type="ARBA" id="ARBA00048542"/>
    </source>
</evidence>
<comment type="similarity">
    <text evidence="6">Belongs to the azoreductase type 1 family.</text>
</comment>
<reference evidence="8 9" key="1">
    <citation type="journal article" date="2014" name="Front. Genet.">
        <title>Genome and metabolic network of "Candidatus Phaeomarinobacter ectocarpi" Ec32, a new candidate genus of Alphaproteobacteria frequently associated with brown algae.</title>
        <authorList>
            <person name="Dittami S.M."/>
            <person name="Barbeyron T."/>
            <person name="Boyen C."/>
            <person name="Cambefort J."/>
            <person name="Collet G."/>
            <person name="Delage L."/>
            <person name="Gobet A."/>
            <person name="Groisillier A."/>
            <person name="Leblanc C."/>
            <person name="Michel G."/>
            <person name="Scornet D."/>
            <person name="Siegel A."/>
            <person name="Tapia J.E."/>
            <person name="Tonon T."/>
        </authorList>
    </citation>
    <scope>NUCLEOTIDE SEQUENCE [LARGE SCALE GENOMIC DNA]</scope>
    <source>
        <strain evidence="8 9">Ec32</strain>
    </source>
</reference>
<dbReference type="GO" id="GO:0009055">
    <property type="term" value="F:electron transfer activity"/>
    <property type="evidence" value="ECO:0007669"/>
    <property type="project" value="UniProtKB-UniRule"/>
</dbReference>
<feature type="binding site" evidence="6">
    <location>
        <position position="20"/>
    </location>
    <ligand>
        <name>FMN</name>
        <dbReference type="ChEBI" id="CHEBI:58210"/>
    </ligand>
</feature>
<feature type="binding site" evidence="6">
    <location>
        <begin position="26"/>
        <end position="28"/>
    </location>
    <ligand>
        <name>FMN</name>
        <dbReference type="ChEBI" id="CHEBI:58210"/>
    </ligand>
</feature>
<evidence type="ECO:0000259" key="7">
    <source>
        <dbReference type="Pfam" id="PF02525"/>
    </source>
</evidence>
<evidence type="ECO:0000256" key="1">
    <source>
        <dbReference type="ARBA" id="ARBA00022630"/>
    </source>
</evidence>
<dbReference type="SUPFAM" id="SSF52218">
    <property type="entry name" value="Flavoproteins"/>
    <property type="match status" value="1"/>
</dbReference>